<feature type="region of interest" description="Disordered" evidence="1">
    <location>
        <begin position="64"/>
        <end position="99"/>
    </location>
</feature>
<dbReference type="OrthoDB" id="1436852at2759"/>
<dbReference type="GeneID" id="104586948"/>
<evidence type="ECO:0000256" key="1">
    <source>
        <dbReference type="SAM" id="MobiDB-lite"/>
    </source>
</evidence>
<dbReference type="PANTHER" id="PTHR33240:SF17">
    <property type="entry name" value="EUKARYOTIC PEPTIDE CHAIN RELEASE FACTOR GTP-BINDING SUBUNIT-LIKE"/>
    <property type="match status" value="1"/>
</dbReference>
<protein>
    <submittedName>
        <fullName evidence="3">Uncharacterized protein LOC104586948</fullName>
    </submittedName>
</protein>
<dbReference type="PANTHER" id="PTHR33240">
    <property type="entry name" value="OS08G0508500 PROTEIN"/>
    <property type="match status" value="1"/>
</dbReference>
<name>A0A1U7YXA1_NELNU</name>
<sequence length="195" mass="22787">MEIKDSSIVRWPPKLRGDPTTKNLNVYYHFHRDHGHNTENYRNLHDEIEELIHRGYLKKYILHEENEQGNRQGDQKKDTPKSSRQNEQPPRLLPEERPIRGVINMITGGSIVVGCTIAAGRTSFRELKHEAKNPPKRPRIEEPMYFTKDDAHGIQYPHDDTLVVKMVIYDFEVRRILVDSGSSADILFKETFDKL</sequence>
<dbReference type="Proteomes" id="UP000189703">
    <property type="component" value="Unplaced"/>
</dbReference>
<evidence type="ECO:0000313" key="2">
    <source>
        <dbReference type="Proteomes" id="UP000189703"/>
    </source>
</evidence>
<feature type="compositionally biased region" description="Basic and acidic residues" evidence="1">
    <location>
        <begin position="64"/>
        <end position="81"/>
    </location>
</feature>
<organism evidence="2 3">
    <name type="scientific">Nelumbo nucifera</name>
    <name type="common">Sacred lotus</name>
    <dbReference type="NCBI Taxonomy" id="4432"/>
    <lineage>
        <taxon>Eukaryota</taxon>
        <taxon>Viridiplantae</taxon>
        <taxon>Streptophyta</taxon>
        <taxon>Embryophyta</taxon>
        <taxon>Tracheophyta</taxon>
        <taxon>Spermatophyta</taxon>
        <taxon>Magnoliopsida</taxon>
        <taxon>Proteales</taxon>
        <taxon>Nelumbonaceae</taxon>
        <taxon>Nelumbo</taxon>
    </lineage>
</organism>
<reference evidence="3" key="1">
    <citation type="submission" date="2025-08" db="UniProtKB">
        <authorList>
            <consortium name="RefSeq"/>
        </authorList>
    </citation>
    <scope>IDENTIFICATION</scope>
</reference>
<dbReference type="KEGG" id="nnu:104586948"/>
<dbReference type="RefSeq" id="XP_010242654.1">
    <property type="nucleotide sequence ID" value="XM_010244352.1"/>
</dbReference>
<dbReference type="AlphaFoldDB" id="A0A1U7YXA1"/>
<dbReference type="OMA" id="CEFHATH"/>
<keyword evidence="2" id="KW-1185">Reference proteome</keyword>
<gene>
    <name evidence="3" type="primary">LOC104586948</name>
</gene>
<evidence type="ECO:0000313" key="3">
    <source>
        <dbReference type="RefSeq" id="XP_010242654.1"/>
    </source>
</evidence>
<dbReference type="eggNOG" id="KOG0017">
    <property type="taxonomic scope" value="Eukaryota"/>
</dbReference>
<proteinExistence type="predicted"/>
<dbReference type="InParanoid" id="A0A1U7YXA1"/>
<accession>A0A1U7YXA1</accession>